<feature type="region of interest" description="Disordered" evidence="1">
    <location>
        <begin position="1"/>
        <end position="43"/>
    </location>
</feature>
<dbReference type="GO" id="GO:0042752">
    <property type="term" value="P:regulation of circadian rhythm"/>
    <property type="evidence" value="ECO:0007669"/>
    <property type="project" value="InterPro"/>
</dbReference>
<feature type="region of interest" description="Disordered" evidence="1">
    <location>
        <begin position="672"/>
        <end position="714"/>
    </location>
</feature>
<dbReference type="AlphaFoldDB" id="A0AAV6WSI2"/>
<name>A0AAV6WSI2_9LAMI</name>
<feature type="compositionally biased region" description="Polar residues" evidence="1">
    <location>
        <begin position="991"/>
        <end position="1029"/>
    </location>
</feature>
<dbReference type="EMBL" id="WHWC01000012">
    <property type="protein sequence ID" value="KAG8373059.1"/>
    <property type="molecule type" value="Genomic_DNA"/>
</dbReference>
<feature type="compositionally biased region" description="Basic and acidic residues" evidence="1">
    <location>
        <begin position="270"/>
        <end position="284"/>
    </location>
</feature>
<feature type="compositionally biased region" description="Low complexity" evidence="1">
    <location>
        <begin position="676"/>
        <end position="693"/>
    </location>
</feature>
<keyword evidence="3" id="KW-1185">Reference proteome</keyword>
<evidence type="ECO:0000256" key="1">
    <source>
        <dbReference type="SAM" id="MobiDB-lite"/>
    </source>
</evidence>
<dbReference type="PANTHER" id="PTHR34798">
    <property type="entry name" value="PROTEIN TIME FOR COFFEE"/>
    <property type="match status" value="1"/>
</dbReference>
<feature type="compositionally biased region" description="Polar residues" evidence="1">
    <location>
        <begin position="936"/>
        <end position="967"/>
    </location>
</feature>
<dbReference type="PANTHER" id="PTHR34798:SF2">
    <property type="entry name" value="PROTEIN TIME FOR COFFEE"/>
    <property type="match status" value="1"/>
</dbReference>
<reference evidence="2" key="1">
    <citation type="submission" date="2019-10" db="EMBL/GenBank/DDBJ databases">
        <authorList>
            <person name="Zhang R."/>
            <person name="Pan Y."/>
            <person name="Wang J."/>
            <person name="Ma R."/>
            <person name="Yu S."/>
        </authorList>
    </citation>
    <scope>NUCLEOTIDE SEQUENCE</scope>
    <source>
        <strain evidence="2">LA-IB0</strain>
        <tissue evidence="2">Leaf</tissue>
    </source>
</reference>
<gene>
    <name evidence="2" type="ORF">BUALT_Bualt12G0131400</name>
</gene>
<feature type="compositionally biased region" description="Low complexity" evidence="1">
    <location>
        <begin position="104"/>
        <end position="117"/>
    </location>
</feature>
<feature type="region of interest" description="Disordered" evidence="1">
    <location>
        <begin position="260"/>
        <end position="288"/>
    </location>
</feature>
<evidence type="ECO:0008006" key="4">
    <source>
        <dbReference type="Google" id="ProtNLM"/>
    </source>
</evidence>
<feature type="region of interest" description="Disordered" evidence="1">
    <location>
        <begin position="73"/>
        <end position="149"/>
    </location>
</feature>
<feature type="region of interest" description="Disordered" evidence="1">
    <location>
        <begin position="583"/>
        <end position="609"/>
    </location>
</feature>
<proteinExistence type="predicted"/>
<organism evidence="2 3">
    <name type="scientific">Buddleja alternifolia</name>
    <dbReference type="NCBI Taxonomy" id="168488"/>
    <lineage>
        <taxon>Eukaryota</taxon>
        <taxon>Viridiplantae</taxon>
        <taxon>Streptophyta</taxon>
        <taxon>Embryophyta</taxon>
        <taxon>Tracheophyta</taxon>
        <taxon>Spermatophyta</taxon>
        <taxon>Magnoliopsida</taxon>
        <taxon>eudicotyledons</taxon>
        <taxon>Gunneridae</taxon>
        <taxon>Pentapetalae</taxon>
        <taxon>asterids</taxon>
        <taxon>lamiids</taxon>
        <taxon>Lamiales</taxon>
        <taxon>Scrophulariaceae</taxon>
        <taxon>Buddlejeae</taxon>
        <taxon>Buddleja</taxon>
    </lineage>
</organism>
<dbReference type="GO" id="GO:0005634">
    <property type="term" value="C:nucleus"/>
    <property type="evidence" value="ECO:0007669"/>
    <property type="project" value="TreeGrafter"/>
</dbReference>
<dbReference type="Proteomes" id="UP000826271">
    <property type="component" value="Unassembled WGS sequence"/>
</dbReference>
<feature type="region of interest" description="Disordered" evidence="1">
    <location>
        <begin position="921"/>
        <end position="1034"/>
    </location>
</feature>
<feature type="region of interest" description="Disordered" evidence="1">
    <location>
        <begin position="322"/>
        <end position="347"/>
    </location>
</feature>
<dbReference type="InterPro" id="IPR039317">
    <property type="entry name" value="TIC"/>
</dbReference>
<feature type="compositionally biased region" description="Polar residues" evidence="1">
    <location>
        <begin position="537"/>
        <end position="548"/>
    </location>
</feature>
<evidence type="ECO:0000313" key="2">
    <source>
        <dbReference type="EMBL" id="KAG8373059.1"/>
    </source>
</evidence>
<feature type="compositionally biased region" description="Polar residues" evidence="1">
    <location>
        <begin position="236"/>
        <end position="245"/>
    </location>
</feature>
<feature type="compositionally biased region" description="Polar residues" evidence="1">
    <location>
        <begin position="732"/>
        <end position="751"/>
    </location>
</feature>
<feature type="region of interest" description="Disordered" evidence="1">
    <location>
        <begin position="798"/>
        <end position="834"/>
    </location>
</feature>
<protein>
    <recommendedName>
        <fullName evidence="4">Protein TIME FOR COFFEE-like</fullName>
    </recommendedName>
</protein>
<comment type="caution">
    <text evidence="2">The sequence shown here is derived from an EMBL/GenBank/DDBJ whole genome shotgun (WGS) entry which is preliminary data.</text>
</comment>
<feature type="compositionally biased region" description="Low complexity" evidence="1">
    <location>
        <begin position="132"/>
        <end position="149"/>
    </location>
</feature>
<feature type="region of interest" description="Disordered" evidence="1">
    <location>
        <begin position="524"/>
        <end position="548"/>
    </location>
</feature>
<feature type="region of interest" description="Disordered" evidence="1">
    <location>
        <begin position="236"/>
        <end position="255"/>
    </location>
</feature>
<sequence length="1151" mass="123224">MERNRELRRASIVSSNGVNRRRHRTNSLIRDSPDEQNGGVSVSVSNQQFSKIFRAAPVWRPGDEIISVSVPRKARSASTKRSHDWNSSFINNGGGGGEQNFRRAWSPAPASPPSSNAFDRKKLQKLGGNNNGGTKVKPPKVSLKKSSSSNAAEELEIEIAEVLFGLKTQSQVVPFSKKDDSKSRISSPISDSNLLECIAPKRKKPRQVPENDSVSANLEKISESTAENVFETRGNMVNSQGSPVQLSPPPETAAQVAEELMEEEVLSSQKGKESPTVRTEDSNRVDSSSTAVIIKGNSMTSEVENQSEEKLGIDLMEFKPEVAKEDKGDKKGTTEETEGKGTVEEAESKKGIENKEGSIHLHLHLENSERDGKNGVNATGAKLQEQREMPLKAAREEPLTENSGQSKNSITSHMLMPMPMPNWPGGLPPMGFMAPTQGVVSMDGTNVAPPPIPSPFTQPQPKRCATHCHIARNIHCLQNFMKMNPFWPGSASLFGSKPCNLNDLHANMAVRGLYNGQDKGQCLAITPNPGGKDKGAQTGSNSDSAQRKQQILFQQSLPCLAPNNLLGPAFIFPINHHQAAAARSSAAKSPPSASGVASSNTSSYSGASASTPVSFNYPNMATNETQYLSVLQSNGYPFPIGALPNYRGTPSPAMPLLNGSYFNSSQIIHPSHLHNHQSQSSQKPQLSQQLQQSHNQHVPPSGSEDSPPTTDTRASRASVNIYGQNFAIHPQNLGNGNQSEKKPQQPSTHSFAKSFGPINGTDITSMAKNHAIFQSLPEATRQNIQMMISAAAHQKKNFIMSEDDKSRNGDSSVTDDERKKLAAKSQPVSSNQASNVIECSARSLNVGPGPARNSQPVTNFHHIQGQLQQQQQMAVNRSKGTVTSNGSLYPENLKPSSTMAATFPNALSGFRQNLVSSSLASSTSTTLKNPPEQHSRNPTQMHTQISFGGNQKPSTVSQGQATPTTMVLSPPTMVGPPTTSSISKGAGGSPTMLTSANNTAQASSLSGQQPKNSSSILGHPSSYSNGAKTQMQLQKNMQQAQLFFSNPYSQAQSPHSNSTSSPSSGPNGYFMQRRRLDQPPTTLANMGTNDPAKAIAAATCNVKGVEQSSQAGIIHAAQFAAAQSGAALLPAGLSYVHPVQVKPVEQKQPAG</sequence>
<feature type="region of interest" description="Disordered" evidence="1">
    <location>
        <begin position="1047"/>
        <end position="1073"/>
    </location>
</feature>
<feature type="region of interest" description="Disordered" evidence="1">
    <location>
        <begin position="728"/>
        <end position="761"/>
    </location>
</feature>
<feature type="compositionally biased region" description="Low complexity" evidence="1">
    <location>
        <begin position="1049"/>
        <end position="1064"/>
    </location>
</feature>
<evidence type="ECO:0000313" key="3">
    <source>
        <dbReference type="Proteomes" id="UP000826271"/>
    </source>
</evidence>
<accession>A0AAV6WSI2</accession>
<feature type="compositionally biased region" description="Polar residues" evidence="1">
    <location>
        <begin position="694"/>
        <end position="714"/>
    </location>
</feature>